<protein>
    <submittedName>
        <fullName evidence="1">Uncharacterized protein</fullName>
    </submittedName>
</protein>
<gene>
    <name evidence="1" type="ORF">ACH5RR_000693</name>
</gene>
<dbReference type="EMBL" id="JBJUIK010000001">
    <property type="protein sequence ID" value="KAL3537327.1"/>
    <property type="molecule type" value="Genomic_DNA"/>
</dbReference>
<evidence type="ECO:0000313" key="1">
    <source>
        <dbReference type="EMBL" id="KAL3537327.1"/>
    </source>
</evidence>
<reference evidence="1 2" key="1">
    <citation type="submission" date="2024-11" db="EMBL/GenBank/DDBJ databases">
        <title>A near-complete genome assembly of Cinchona calisaya.</title>
        <authorList>
            <person name="Lian D.C."/>
            <person name="Zhao X.W."/>
            <person name="Wei L."/>
        </authorList>
    </citation>
    <scope>NUCLEOTIDE SEQUENCE [LARGE SCALE GENOMIC DNA]</scope>
    <source>
        <tissue evidence="1">Nenye</tissue>
    </source>
</reference>
<name>A0ABD3B2H0_9GENT</name>
<dbReference type="AlphaFoldDB" id="A0ABD3B2H0"/>
<proteinExistence type="predicted"/>
<keyword evidence="2" id="KW-1185">Reference proteome</keyword>
<organism evidence="1 2">
    <name type="scientific">Cinchona calisaya</name>
    <dbReference type="NCBI Taxonomy" id="153742"/>
    <lineage>
        <taxon>Eukaryota</taxon>
        <taxon>Viridiplantae</taxon>
        <taxon>Streptophyta</taxon>
        <taxon>Embryophyta</taxon>
        <taxon>Tracheophyta</taxon>
        <taxon>Spermatophyta</taxon>
        <taxon>Magnoliopsida</taxon>
        <taxon>eudicotyledons</taxon>
        <taxon>Gunneridae</taxon>
        <taxon>Pentapetalae</taxon>
        <taxon>asterids</taxon>
        <taxon>lamiids</taxon>
        <taxon>Gentianales</taxon>
        <taxon>Rubiaceae</taxon>
        <taxon>Cinchonoideae</taxon>
        <taxon>Cinchoneae</taxon>
        <taxon>Cinchona</taxon>
    </lineage>
</organism>
<sequence>MVEGTGLKTTEELLHKQDARIQGPMETGVTDKKLEEKLESTNAEIKEIKGLIKLELLHIKLKLPDGSLINLVFHVSMLKNSTKGASVSPVLPRLTADGMLKLPQWQLPLKW</sequence>
<dbReference type="Proteomes" id="UP001630127">
    <property type="component" value="Unassembled WGS sequence"/>
</dbReference>
<comment type="caution">
    <text evidence="1">The sequence shown here is derived from an EMBL/GenBank/DDBJ whole genome shotgun (WGS) entry which is preliminary data.</text>
</comment>
<accession>A0ABD3B2H0</accession>
<evidence type="ECO:0000313" key="2">
    <source>
        <dbReference type="Proteomes" id="UP001630127"/>
    </source>
</evidence>